<keyword evidence="3" id="KW-0472">Membrane</keyword>
<evidence type="ECO:0000256" key="2">
    <source>
        <dbReference type="ARBA" id="ARBA00022519"/>
    </source>
</evidence>
<evidence type="ECO:0000256" key="1">
    <source>
        <dbReference type="ARBA" id="ARBA00022475"/>
    </source>
</evidence>
<dbReference type="InterPro" id="IPR009948">
    <property type="entry name" value="Syd"/>
</dbReference>
<dbReference type="Proteomes" id="UP000316208">
    <property type="component" value="Unassembled WGS sequence"/>
</dbReference>
<comment type="caution">
    <text evidence="4">The sequence shown here is derived from an EMBL/GenBank/DDBJ whole genome shotgun (WGS) entry which is preliminary data.</text>
</comment>
<keyword evidence="2" id="KW-0997">Cell inner membrane</keyword>
<name>A0ABY3AV84_PAEPP</name>
<evidence type="ECO:0000313" key="5">
    <source>
        <dbReference type="Proteomes" id="UP000316208"/>
    </source>
</evidence>
<accession>A0ABY3AV84</accession>
<dbReference type="EMBL" id="SADY01000003">
    <property type="protein sequence ID" value="TQR45052.1"/>
    <property type="molecule type" value="Genomic_DNA"/>
</dbReference>
<reference evidence="4 5" key="1">
    <citation type="submission" date="2018-03" db="EMBL/GenBank/DDBJ databases">
        <title>Aerobic endospore-forming bacteria genome sequencing and assembly.</title>
        <authorList>
            <person name="Cavalcante D.A."/>
            <person name="Driks A."/>
            <person name="Putonti C."/>
            <person name="De-Souza M.T."/>
        </authorList>
    </citation>
    <scope>NUCLEOTIDE SEQUENCE [LARGE SCALE GENOMIC DNA]</scope>
    <source>
        <strain evidence="4 5">SDF0028</strain>
    </source>
</reference>
<protein>
    <submittedName>
        <fullName evidence="4">SecY-interacting protein Syd</fullName>
    </submittedName>
</protein>
<dbReference type="Gene3D" id="3.40.1580.20">
    <property type="entry name" value="Syd protein"/>
    <property type="match status" value="1"/>
</dbReference>
<proteinExistence type="predicted"/>
<dbReference type="Pfam" id="PF07348">
    <property type="entry name" value="Syd"/>
    <property type="match status" value="1"/>
</dbReference>
<gene>
    <name evidence="4" type="ORF">C7Y44_12160</name>
</gene>
<dbReference type="InterPro" id="IPR038228">
    <property type="entry name" value="Syd_sf"/>
</dbReference>
<sequence>MSVINSLKEYFENLHNYWNSSYGTLPQVPFDELINPMLYQGEPDEEEYVSWLPKLKETNEDFKAIESDIGLCLHSSIKEYFNSYWFLELQGFFHSKLIHLEPVEPGKDLRNFFVNQKTYEENQGKQLKNIHIGFISPDDLALVINNETGEVLQENFETGELTVIAESLEMLISELRMSK</sequence>
<dbReference type="RefSeq" id="WP_142544116.1">
    <property type="nucleotide sequence ID" value="NZ_SADY01000003.1"/>
</dbReference>
<keyword evidence="1" id="KW-1003">Cell membrane</keyword>
<organism evidence="4 5">
    <name type="scientific">Paenibacillus popilliae</name>
    <name type="common">Bacillus popilliae</name>
    <dbReference type="NCBI Taxonomy" id="78057"/>
    <lineage>
        <taxon>Bacteria</taxon>
        <taxon>Bacillati</taxon>
        <taxon>Bacillota</taxon>
        <taxon>Bacilli</taxon>
        <taxon>Bacillales</taxon>
        <taxon>Paenibacillaceae</taxon>
        <taxon>Paenibacillus</taxon>
    </lineage>
</organism>
<evidence type="ECO:0000313" key="4">
    <source>
        <dbReference type="EMBL" id="TQR45052.1"/>
    </source>
</evidence>
<evidence type="ECO:0000256" key="3">
    <source>
        <dbReference type="ARBA" id="ARBA00023136"/>
    </source>
</evidence>
<dbReference type="CDD" id="cd16323">
    <property type="entry name" value="Syd"/>
    <property type="match status" value="1"/>
</dbReference>
<keyword evidence="5" id="KW-1185">Reference proteome</keyword>